<evidence type="ECO:0000313" key="18">
    <source>
        <dbReference type="EMBL" id="GGD44340.1"/>
    </source>
</evidence>
<accession>A0A916YGH5</accession>
<dbReference type="GO" id="GO:0043565">
    <property type="term" value="F:sequence-specific DNA binding"/>
    <property type="evidence" value="ECO:0007669"/>
    <property type="project" value="InterPro"/>
</dbReference>
<keyword evidence="13" id="KW-0812">Transmembrane</keyword>
<dbReference type="RefSeq" id="WP_188764389.1">
    <property type="nucleotide sequence ID" value="NZ_BMKK01000001.1"/>
</dbReference>
<dbReference type="Pfam" id="PF12833">
    <property type="entry name" value="HTH_18"/>
    <property type="match status" value="1"/>
</dbReference>
<protein>
    <recommendedName>
        <fullName evidence="2">histidine kinase</fullName>
        <ecNumber evidence="2">2.7.13.3</ecNumber>
    </recommendedName>
</protein>
<evidence type="ECO:0000313" key="19">
    <source>
        <dbReference type="Proteomes" id="UP000609064"/>
    </source>
</evidence>
<dbReference type="PROSITE" id="PS01124">
    <property type="entry name" value="HTH_ARAC_FAMILY_2"/>
    <property type="match status" value="1"/>
</dbReference>
<evidence type="ECO:0000259" key="16">
    <source>
        <dbReference type="PROSITE" id="PS50109"/>
    </source>
</evidence>
<dbReference type="PROSITE" id="PS00041">
    <property type="entry name" value="HTH_ARAC_FAMILY_1"/>
    <property type="match status" value="1"/>
</dbReference>
<keyword evidence="7" id="KW-0067">ATP-binding</keyword>
<feature type="transmembrane region" description="Helical" evidence="13">
    <location>
        <begin position="280"/>
        <end position="298"/>
    </location>
</feature>
<evidence type="ECO:0000256" key="4">
    <source>
        <dbReference type="ARBA" id="ARBA00022679"/>
    </source>
</evidence>
<evidence type="ECO:0000259" key="15">
    <source>
        <dbReference type="PROSITE" id="PS01124"/>
    </source>
</evidence>
<keyword evidence="3 12" id="KW-0597">Phosphoprotein</keyword>
<dbReference type="AlphaFoldDB" id="A0A916YGH5"/>
<feature type="modified residue" description="4-aspartylphosphate" evidence="12">
    <location>
        <position position="717"/>
    </location>
</feature>
<evidence type="ECO:0000256" key="10">
    <source>
        <dbReference type="ARBA" id="ARBA00023125"/>
    </source>
</evidence>
<feature type="domain" description="Histidine kinase" evidence="16">
    <location>
        <begin position="417"/>
        <end position="630"/>
    </location>
</feature>
<sequence length="916" mass="105785">MNFFKSYSFAVILFLFIPRLAPAQESVLTSAKTYPINLSDAIGIFKDSTATLSLEQVRSKYFQKNNKKHFLFPYSNNIYWVKFQLKNTDSTNHNFILVWSNPLVEQLDFYITDNTGKGFVHQQQKILTKEKEKPLLDQDPRFNFTLKTGERKEVFIKLTSKRGHYGKLILHNEKSYYKSQLNSHSSQSFFNGLVIFRLFLVVILGFFIIKDWPFRLYSLHTVIKTFAFWGYINVAGPWFSDNPEIVAKIDFLFYNSVTLGAGLFVYFTQIKGKLPKIHTFIALFIIALTVFESIIIFIDYQWYWLKLGVYSIILSAIYFSALYIYCIFKKISIEKHYAIPFILGLISYALLYIRLLGWIELEAVYSIAYFLFFGEIFVFVIFLGGIFRNAQQKLDFSIVQNSKLKDLDNLKTNFFANISHEFRTPLTLILAPAQDLVRETPTNVAYQVIYRNANRLLELINQLLDITKIEAGQMNLDLEKVNLPVYFRTFVSSFASLAQSKDIDFSFKQNLDEIWGLIDVDKIEKIITNLLSNAFKFTENNKKVSVKITYEENHLLIEISDEGIGISKDKLEKIFDRFYQVESNSNRKFDGTGIGLALVKELVEVMKGKIDVRSQENVGTKFELFIPVKYEPAETYAQLPIVKTEAPLAIVNDSTVNNIKNIDSDNEQILLIVDDNDDIRRYIRSIFEAEYTIIEAINGKDGILKANEKVPNLIISDLMMPEMDGFEFCKHIKSDERTSHIPIIMLTAKANIESRIEGLELGADDYLIKPFNKEEVEARVKNLIAIRENLKKYYSKDLVKENPDAVKISAVDAGFLNKIKEIIEENIGNTNFDVEQFAAAMNMSSVQLRRKIKSLTNYTVVEFVRNYRLQKAAEMLTQKTGNVSEIAYRVGFESLPYFSKTFQEFYGVSPSEYTSK</sequence>
<dbReference type="Gene3D" id="2.60.40.2380">
    <property type="match status" value="1"/>
</dbReference>
<dbReference type="PROSITE" id="PS50109">
    <property type="entry name" value="HIS_KIN"/>
    <property type="match status" value="1"/>
</dbReference>
<dbReference type="InterPro" id="IPR003594">
    <property type="entry name" value="HATPase_dom"/>
</dbReference>
<dbReference type="SUPFAM" id="SSF47384">
    <property type="entry name" value="Homodimeric domain of signal transducing histidine kinase"/>
    <property type="match status" value="1"/>
</dbReference>
<comment type="catalytic activity">
    <reaction evidence="1">
        <text>ATP + protein L-histidine = ADP + protein N-phospho-L-histidine.</text>
        <dbReference type="EC" id="2.7.13.3"/>
    </reaction>
</comment>
<dbReference type="CDD" id="cd00082">
    <property type="entry name" value="HisKA"/>
    <property type="match status" value="1"/>
</dbReference>
<evidence type="ECO:0000256" key="12">
    <source>
        <dbReference type="PROSITE-ProRule" id="PRU00169"/>
    </source>
</evidence>
<dbReference type="InterPro" id="IPR001789">
    <property type="entry name" value="Sig_transdc_resp-reg_receiver"/>
</dbReference>
<dbReference type="PROSITE" id="PS50110">
    <property type="entry name" value="RESPONSE_REGULATORY"/>
    <property type="match status" value="1"/>
</dbReference>
<dbReference type="PANTHER" id="PTHR43547">
    <property type="entry name" value="TWO-COMPONENT HISTIDINE KINASE"/>
    <property type="match status" value="1"/>
</dbReference>
<dbReference type="InterPro" id="IPR018060">
    <property type="entry name" value="HTH_AraC"/>
</dbReference>
<dbReference type="InterPro" id="IPR004358">
    <property type="entry name" value="Sig_transdc_His_kin-like_C"/>
</dbReference>
<dbReference type="Gene3D" id="1.10.287.130">
    <property type="match status" value="1"/>
</dbReference>
<feature type="chain" id="PRO_5037985107" description="histidine kinase" evidence="14">
    <location>
        <begin position="24"/>
        <end position="916"/>
    </location>
</feature>
<feature type="transmembrane region" description="Helical" evidence="13">
    <location>
        <begin position="251"/>
        <end position="268"/>
    </location>
</feature>
<dbReference type="GO" id="GO:0005524">
    <property type="term" value="F:ATP binding"/>
    <property type="evidence" value="ECO:0007669"/>
    <property type="project" value="UniProtKB-KW"/>
</dbReference>
<evidence type="ECO:0000256" key="2">
    <source>
        <dbReference type="ARBA" id="ARBA00012438"/>
    </source>
</evidence>
<evidence type="ECO:0000256" key="5">
    <source>
        <dbReference type="ARBA" id="ARBA00022741"/>
    </source>
</evidence>
<dbReference type="Gene3D" id="3.30.565.10">
    <property type="entry name" value="Histidine kinase-like ATPase, C-terminal domain"/>
    <property type="match status" value="1"/>
</dbReference>
<evidence type="ECO:0000256" key="11">
    <source>
        <dbReference type="ARBA" id="ARBA00023163"/>
    </source>
</evidence>
<dbReference type="InterPro" id="IPR003661">
    <property type="entry name" value="HisK_dim/P_dom"/>
</dbReference>
<reference evidence="18" key="1">
    <citation type="journal article" date="2014" name="Int. J. Syst. Evol. Microbiol.">
        <title>Complete genome sequence of Corynebacterium casei LMG S-19264T (=DSM 44701T), isolated from a smear-ripened cheese.</title>
        <authorList>
            <consortium name="US DOE Joint Genome Institute (JGI-PGF)"/>
            <person name="Walter F."/>
            <person name="Albersmeier A."/>
            <person name="Kalinowski J."/>
            <person name="Ruckert C."/>
        </authorList>
    </citation>
    <scope>NUCLEOTIDE SEQUENCE</scope>
    <source>
        <strain evidence="18">CGMCC 1.15958</strain>
    </source>
</reference>
<dbReference type="SMART" id="SM00388">
    <property type="entry name" value="HisKA"/>
    <property type="match status" value="1"/>
</dbReference>
<dbReference type="InterPro" id="IPR036097">
    <property type="entry name" value="HisK_dim/P_sf"/>
</dbReference>
<keyword evidence="9" id="KW-0805">Transcription regulation</keyword>
<dbReference type="Gene3D" id="3.40.50.2300">
    <property type="match status" value="1"/>
</dbReference>
<gene>
    <name evidence="18" type="ORF">GCM10011514_05360</name>
</gene>
<dbReference type="SMART" id="SM00387">
    <property type="entry name" value="HATPase_c"/>
    <property type="match status" value="1"/>
</dbReference>
<name>A0A916YGH5_9BACT</name>
<evidence type="ECO:0000256" key="9">
    <source>
        <dbReference type="ARBA" id="ARBA00023015"/>
    </source>
</evidence>
<feature type="transmembrane region" description="Helical" evidence="13">
    <location>
        <begin position="189"/>
        <end position="209"/>
    </location>
</feature>
<feature type="signal peptide" evidence="14">
    <location>
        <begin position="1"/>
        <end position="23"/>
    </location>
</feature>
<keyword evidence="8" id="KW-0902">Two-component regulatory system</keyword>
<dbReference type="InterPro" id="IPR018062">
    <property type="entry name" value="HTH_AraC-typ_CS"/>
</dbReference>
<dbReference type="Pfam" id="PF02518">
    <property type="entry name" value="HATPase_c"/>
    <property type="match status" value="1"/>
</dbReference>
<reference evidence="18" key="2">
    <citation type="submission" date="2020-09" db="EMBL/GenBank/DDBJ databases">
        <authorList>
            <person name="Sun Q."/>
            <person name="Zhou Y."/>
        </authorList>
    </citation>
    <scope>NUCLEOTIDE SEQUENCE</scope>
    <source>
        <strain evidence="18">CGMCC 1.15958</strain>
    </source>
</reference>
<feature type="transmembrane region" description="Helical" evidence="13">
    <location>
        <begin position="221"/>
        <end position="239"/>
    </location>
</feature>
<comment type="caution">
    <text evidence="18">The sequence shown here is derived from an EMBL/GenBank/DDBJ whole genome shotgun (WGS) entry which is preliminary data.</text>
</comment>
<dbReference type="SUPFAM" id="SSF46689">
    <property type="entry name" value="Homeodomain-like"/>
    <property type="match status" value="1"/>
</dbReference>
<dbReference type="CDD" id="cd17574">
    <property type="entry name" value="REC_OmpR"/>
    <property type="match status" value="1"/>
</dbReference>
<evidence type="ECO:0000256" key="14">
    <source>
        <dbReference type="SAM" id="SignalP"/>
    </source>
</evidence>
<evidence type="ECO:0000256" key="1">
    <source>
        <dbReference type="ARBA" id="ARBA00000085"/>
    </source>
</evidence>
<feature type="transmembrane region" description="Helical" evidence="13">
    <location>
        <begin position="337"/>
        <end position="355"/>
    </location>
</feature>
<dbReference type="Pfam" id="PF07696">
    <property type="entry name" value="7TMR-DISMED2"/>
    <property type="match status" value="1"/>
</dbReference>
<keyword evidence="13" id="KW-1133">Transmembrane helix</keyword>
<dbReference type="PRINTS" id="PR00344">
    <property type="entry name" value="BCTRLSENSOR"/>
</dbReference>
<dbReference type="FunFam" id="3.30.565.10:FF:000037">
    <property type="entry name" value="Hybrid sensor histidine kinase/response regulator"/>
    <property type="match status" value="1"/>
</dbReference>
<dbReference type="InterPro" id="IPR009057">
    <property type="entry name" value="Homeodomain-like_sf"/>
</dbReference>
<dbReference type="Pfam" id="PF00072">
    <property type="entry name" value="Response_reg"/>
    <property type="match status" value="1"/>
</dbReference>
<keyword evidence="11" id="KW-0804">Transcription</keyword>
<feature type="domain" description="Response regulatory" evidence="17">
    <location>
        <begin position="669"/>
        <end position="784"/>
    </location>
</feature>
<dbReference type="EC" id="2.7.13.3" evidence="2"/>
<evidence type="ECO:0000256" key="3">
    <source>
        <dbReference type="ARBA" id="ARBA00022553"/>
    </source>
</evidence>
<dbReference type="SMART" id="SM00448">
    <property type="entry name" value="REC"/>
    <property type="match status" value="1"/>
</dbReference>
<dbReference type="InterPro" id="IPR005467">
    <property type="entry name" value="His_kinase_dom"/>
</dbReference>
<dbReference type="InterPro" id="IPR011006">
    <property type="entry name" value="CheY-like_superfamily"/>
</dbReference>
<feature type="transmembrane region" description="Helical" evidence="13">
    <location>
        <begin position="304"/>
        <end position="325"/>
    </location>
</feature>
<keyword evidence="5" id="KW-0547">Nucleotide-binding</keyword>
<dbReference type="SUPFAM" id="SSF52172">
    <property type="entry name" value="CheY-like"/>
    <property type="match status" value="1"/>
</dbReference>
<evidence type="ECO:0000259" key="17">
    <source>
        <dbReference type="PROSITE" id="PS50110"/>
    </source>
</evidence>
<keyword evidence="4" id="KW-0808">Transferase</keyword>
<dbReference type="Pfam" id="PF00512">
    <property type="entry name" value="HisKA"/>
    <property type="match status" value="1"/>
</dbReference>
<dbReference type="Gene3D" id="1.10.10.60">
    <property type="entry name" value="Homeodomain-like"/>
    <property type="match status" value="1"/>
</dbReference>
<dbReference type="Proteomes" id="UP000609064">
    <property type="component" value="Unassembled WGS sequence"/>
</dbReference>
<evidence type="ECO:0000256" key="7">
    <source>
        <dbReference type="ARBA" id="ARBA00022840"/>
    </source>
</evidence>
<feature type="transmembrane region" description="Helical" evidence="13">
    <location>
        <begin position="367"/>
        <end position="387"/>
    </location>
</feature>
<organism evidence="18 19">
    <name type="scientific">Emticicia aquatilis</name>
    <dbReference type="NCBI Taxonomy" id="1537369"/>
    <lineage>
        <taxon>Bacteria</taxon>
        <taxon>Pseudomonadati</taxon>
        <taxon>Bacteroidota</taxon>
        <taxon>Cytophagia</taxon>
        <taxon>Cytophagales</taxon>
        <taxon>Leadbetterellaceae</taxon>
        <taxon>Emticicia</taxon>
    </lineage>
</organism>
<evidence type="ECO:0000256" key="13">
    <source>
        <dbReference type="SAM" id="Phobius"/>
    </source>
</evidence>
<dbReference type="InterPro" id="IPR036890">
    <property type="entry name" value="HATPase_C_sf"/>
</dbReference>
<feature type="domain" description="HTH araC/xylS-type" evidence="15">
    <location>
        <begin position="817"/>
        <end position="916"/>
    </location>
</feature>
<proteinExistence type="predicted"/>
<dbReference type="EMBL" id="BMKK01000001">
    <property type="protein sequence ID" value="GGD44340.1"/>
    <property type="molecule type" value="Genomic_DNA"/>
</dbReference>
<dbReference type="GO" id="GO:0000155">
    <property type="term" value="F:phosphorelay sensor kinase activity"/>
    <property type="evidence" value="ECO:0007669"/>
    <property type="project" value="InterPro"/>
</dbReference>
<dbReference type="PANTHER" id="PTHR43547:SF2">
    <property type="entry name" value="HYBRID SIGNAL TRANSDUCTION HISTIDINE KINASE C"/>
    <property type="match status" value="1"/>
</dbReference>
<dbReference type="InterPro" id="IPR011622">
    <property type="entry name" value="7TMR_DISM_rcpt_extracell_dom2"/>
</dbReference>
<keyword evidence="14" id="KW-0732">Signal</keyword>
<dbReference type="SMART" id="SM00342">
    <property type="entry name" value="HTH_ARAC"/>
    <property type="match status" value="1"/>
</dbReference>
<evidence type="ECO:0000256" key="6">
    <source>
        <dbReference type="ARBA" id="ARBA00022777"/>
    </source>
</evidence>
<keyword evidence="19" id="KW-1185">Reference proteome</keyword>
<keyword evidence="13" id="KW-0472">Membrane</keyword>
<evidence type="ECO:0000256" key="8">
    <source>
        <dbReference type="ARBA" id="ARBA00023012"/>
    </source>
</evidence>
<keyword evidence="6" id="KW-0418">Kinase</keyword>
<dbReference type="SUPFAM" id="SSF55874">
    <property type="entry name" value="ATPase domain of HSP90 chaperone/DNA topoisomerase II/histidine kinase"/>
    <property type="match status" value="1"/>
</dbReference>
<keyword evidence="10" id="KW-0238">DNA-binding</keyword>
<dbReference type="GO" id="GO:0003700">
    <property type="term" value="F:DNA-binding transcription factor activity"/>
    <property type="evidence" value="ECO:0007669"/>
    <property type="project" value="InterPro"/>
</dbReference>